<feature type="compositionally biased region" description="Low complexity" evidence="9">
    <location>
        <begin position="9"/>
        <end position="26"/>
    </location>
</feature>
<dbReference type="RefSeq" id="WP_270071851.1">
    <property type="nucleotide sequence ID" value="NZ_JAJAQC010000012.1"/>
</dbReference>
<evidence type="ECO:0000256" key="6">
    <source>
        <dbReference type="ARBA" id="ARBA00022777"/>
    </source>
</evidence>
<keyword evidence="3" id="KW-0597">Phosphoprotein</keyword>
<evidence type="ECO:0000256" key="2">
    <source>
        <dbReference type="ARBA" id="ARBA00012438"/>
    </source>
</evidence>
<feature type="domain" description="Histidine kinase/HSP90-like ATPase" evidence="11">
    <location>
        <begin position="351"/>
        <end position="450"/>
    </location>
</feature>
<organism evidence="13 14">
    <name type="scientific">Streptomonospora mangrovi</name>
    <dbReference type="NCBI Taxonomy" id="2883123"/>
    <lineage>
        <taxon>Bacteria</taxon>
        <taxon>Bacillati</taxon>
        <taxon>Actinomycetota</taxon>
        <taxon>Actinomycetes</taxon>
        <taxon>Streptosporangiales</taxon>
        <taxon>Nocardiopsidaceae</taxon>
        <taxon>Streptomonospora</taxon>
    </lineage>
</organism>
<sequence length="455" mass="48437">MRSTPAPPRSRAAGARPAASAADRFSPGACRAHARAGLGRPAPPGPARSRLRSALPALLTDVFIVAALVVLNSSLVELARTVPTMAQLWGEFAAGHVGGALLALTMLARRRLPFTVLLVLTLGGLVGDHAHVLVWGSASLGIAVAAYSVGRYLPLTRALIALGTGVAVNVLATTLSPAQAGDPGEPWWINQGFYLGWILAAWWVGRLVRMRAFHMEELATRAERLERARDAHTRAVLAEERGRIARELHDVVAHHVSVMTVQATAGRRVIDRSPERARQTLVEIEETGRQAMAEMRRIVDVLRTTEADAPDRGPQPGLAGLAELVQQVRDTGTRTELRVVGDPPELSPGLELTLYRIVQESLTNVLKHAGRGARAAVEVRFTPESVEVAVTDEGAPPGAEGEPAGAPRATDEPGHGLVGMRERVALYGGDLVTGPRAGGGFEVRARLPLDRRGQG</sequence>
<evidence type="ECO:0000256" key="5">
    <source>
        <dbReference type="ARBA" id="ARBA00022741"/>
    </source>
</evidence>
<dbReference type="GO" id="GO:0046983">
    <property type="term" value="F:protein dimerization activity"/>
    <property type="evidence" value="ECO:0007669"/>
    <property type="project" value="InterPro"/>
</dbReference>
<dbReference type="EMBL" id="JAJAQC010000012">
    <property type="protein sequence ID" value="MDA0564575.1"/>
    <property type="molecule type" value="Genomic_DNA"/>
</dbReference>
<evidence type="ECO:0000259" key="11">
    <source>
        <dbReference type="Pfam" id="PF02518"/>
    </source>
</evidence>
<dbReference type="InterPro" id="IPR050482">
    <property type="entry name" value="Sensor_HK_TwoCompSys"/>
</dbReference>
<gene>
    <name evidence="13" type="ORF">LG943_09575</name>
</gene>
<dbReference type="Gene3D" id="3.30.565.10">
    <property type="entry name" value="Histidine kinase-like ATPase, C-terminal domain"/>
    <property type="match status" value="1"/>
</dbReference>
<dbReference type="GO" id="GO:0016020">
    <property type="term" value="C:membrane"/>
    <property type="evidence" value="ECO:0007669"/>
    <property type="project" value="InterPro"/>
</dbReference>
<dbReference type="InterPro" id="IPR036890">
    <property type="entry name" value="HATPase_C_sf"/>
</dbReference>
<keyword evidence="7" id="KW-0067">ATP-binding</keyword>
<evidence type="ECO:0000313" key="13">
    <source>
        <dbReference type="EMBL" id="MDA0564575.1"/>
    </source>
</evidence>
<keyword evidence="14" id="KW-1185">Reference proteome</keyword>
<keyword evidence="10" id="KW-0812">Transmembrane</keyword>
<feature type="transmembrane region" description="Helical" evidence="10">
    <location>
        <begin position="133"/>
        <end position="150"/>
    </location>
</feature>
<feature type="transmembrane region" description="Helical" evidence="10">
    <location>
        <begin position="54"/>
        <end position="74"/>
    </location>
</feature>
<name>A0A9X3NPZ2_9ACTN</name>
<dbReference type="EC" id="2.7.13.3" evidence="2"/>
<feature type="transmembrane region" description="Helical" evidence="10">
    <location>
        <begin position="157"/>
        <end position="175"/>
    </location>
</feature>
<feature type="region of interest" description="Disordered" evidence="9">
    <location>
        <begin position="1"/>
        <end position="26"/>
    </location>
</feature>
<dbReference type="Proteomes" id="UP001140076">
    <property type="component" value="Unassembled WGS sequence"/>
</dbReference>
<proteinExistence type="predicted"/>
<keyword evidence="10" id="KW-1133">Transmembrane helix</keyword>
<comment type="caution">
    <text evidence="13">The sequence shown here is derived from an EMBL/GenBank/DDBJ whole genome shotgun (WGS) entry which is preliminary data.</text>
</comment>
<keyword evidence="10" id="KW-0472">Membrane</keyword>
<reference evidence="13" key="1">
    <citation type="submission" date="2021-10" db="EMBL/GenBank/DDBJ databases">
        <title>Streptomonospora sp. nov., isolated from mangrove soil.</title>
        <authorList>
            <person name="Chen X."/>
            <person name="Ge X."/>
            <person name="Liu W."/>
        </authorList>
    </citation>
    <scope>NUCLEOTIDE SEQUENCE</scope>
    <source>
        <strain evidence="13">S1-112</strain>
    </source>
</reference>
<keyword evidence="4" id="KW-0808">Transferase</keyword>
<protein>
    <recommendedName>
        <fullName evidence="2">histidine kinase</fullName>
        <ecNumber evidence="2">2.7.13.3</ecNumber>
    </recommendedName>
</protein>
<feature type="region of interest" description="Disordered" evidence="9">
    <location>
        <begin position="392"/>
        <end position="417"/>
    </location>
</feature>
<evidence type="ECO:0000256" key="10">
    <source>
        <dbReference type="SAM" id="Phobius"/>
    </source>
</evidence>
<evidence type="ECO:0000313" key="14">
    <source>
        <dbReference type="Proteomes" id="UP001140076"/>
    </source>
</evidence>
<dbReference type="GO" id="GO:0005524">
    <property type="term" value="F:ATP binding"/>
    <property type="evidence" value="ECO:0007669"/>
    <property type="project" value="UniProtKB-KW"/>
</dbReference>
<evidence type="ECO:0000256" key="9">
    <source>
        <dbReference type="SAM" id="MobiDB-lite"/>
    </source>
</evidence>
<keyword evidence="8" id="KW-0902">Two-component regulatory system</keyword>
<dbReference type="AlphaFoldDB" id="A0A9X3NPZ2"/>
<dbReference type="InterPro" id="IPR003594">
    <property type="entry name" value="HATPase_dom"/>
</dbReference>
<dbReference type="GO" id="GO:0000155">
    <property type="term" value="F:phosphorelay sensor kinase activity"/>
    <property type="evidence" value="ECO:0007669"/>
    <property type="project" value="InterPro"/>
</dbReference>
<comment type="catalytic activity">
    <reaction evidence="1">
        <text>ATP + protein L-histidine = ADP + protein N-phospho-L-histidine.</text>
        <dbReference type="EC" id="2.7.13.3"/>
    </reaction>
</comment>
<dbReference type="CDD" id="cd16917">
    <property type="entry name" value="HATPase_UhpB-NarQ-NarX-like"/>
    <property type="match status" value="1"/>
</dbReference>
<keyword evidence="5" id="KW-0547">Nucleotide-binding</keyword>
<dbReference type="InterPro" id="IPR011712">
    <property type="entry name" value="Sig_transdc_His_kin_sub3_dim/P"/>
</dbReference>
<dbReference type="PANTHER" id="PTHR24421">
    <property type="entry name" value="NITRATE/NITRITE SENSOR PROTEIN NARX-RELATED"/>
    <property type="match status" value="1"/>
</dbReference>
<accession>A0A9X3NPZ2</accession>
<dbReference type="Pfam" id="PF02518">
    <property type="entry name" value="HATPase_c"/>
    <property type="match status" value="1"/>
</dbReference>
<evidence type="ECO:0000256" key="3">
    <source>
        <dbReference type="ARBA" id="ARBA00022553"/>
    </source>
</evidence>
<evidence type="ECO:0000256" key="1">
    <source>
        <dbReference type="ARBA" id="ARBA00000085"/>
    </source>
</evidence>
<feature type="transmembrane region" description="Helical" evidence="10">
    <location>
        <begin position="187"/>
        <end position="205"/>
    </location>
</feature>
<evidence type="ECO:0000256" key="4">
    <source>
        <dbReference type="ARBA" id="ARBA00022679"/>
    </source>
</evidence>
<dbReference type="Gene3D" id="1.20.5.1930">
    <property type="match status" value="1"/>
</dbReference>
<keyword evidence="6 13" id="KW-0418">Kinase</keyword>
<feature type="transmembrane region" description="Helical" evidence="10">
    <location>
        <begin position="86"/>
        <end position="104"/>
    </location>
</feature>
<feature type="compositionally biased region" description="Low complexity" evidence="9">
    <location>
        <begin position="393"/>
        <end position="407"/>
    </location>
</feature>
<dbReference type="Pfam" id="PF07730">
    <property type="entry name" value="HisKA_3"/>
    <property type="match status" value="1"/>
</dbReference>
<feature type="domain" description="Signal transduction histidine kinase subgroup 3 dimerisation and phosphoacceptor" evidence="12">
    <location>
        <begin position="240"/>
        <end position="305"/>
    </location>
</feature>
<evidence type="ECO:0000259" key="12">
    <source>
        <dbReference type="Pfam" id="PF07730"/>
    </source>
</evidence>
<evidence type="ECO:0000256" key="7">
    <source>
        <dbReference type="ARBA" id="ARBA00022840"/>
    </source>
</evidence>
<evidence type="ECO:0000256" key="8">
    <source>
        <dbReference type="ARBA" id="ARBA00023012"/>
    </source>
</evidence>
<dbReference type="SUPFAM" id="SSF55874">
    <property type="entry name" value="ATPase domain of HSP90 chaperone/DNA topoisomerase II/histidine kinase"/>
    <property type="match status" value="1"/>
</dbReference>
<dbReference type="PANTHER" id="PTHR24421:SF10">
    <property type="entry name" value="NITRATE_NITRITE SENSOR PROTEIN NARQ"/>
    <property type="match status" value="1"/>
</dbReference>